<protein>
    <submittedName>
        <fullName evidence="1">Uncharacterized protein</fullName>
    </submittedName>
</protein>
<keyword evidence="2" id="KW-1185">Reference proteome</keyword>
<dbReference type="PANTHER" id="PTHR48173">
    <property type="entry name" value="GNK2-HOMOLOGOUS DOMAIN-CONTAINING PROTEIN"/>
    <property type="match status" value="1"/>
</dbReference>
<organism evidence="1 2">
    <name type="scientific">Brassica carinata</name>
    <name type="common">Ethiopian mustard</name>
    <name type="synonym">Abyssinian cabbage</name>
    <dbReference type="NCBI Taxonomy" id="52824"/>
    <lineage>
        <taxon>Eukaryota</taxon>
        <taxon>Viridiplantae</taxon>
        <taxon>Streptophyta</taxon>
        <taxon>Embryophyta</taxon>
        <taxon>Tracheophyta</taxon>
        <taxon>Spermatophyta</taxon>
        <taxon>Magnoliopsida</taxon>
        <taxon>eudicotyledons</taxon>
        <taxon>Gunneridae</taxon>
        <taxon>Pentapetalae</taxon>
        <taxon>rosids</taxon>
        <taxon>malvids</taxon>
        <taxon>Brassicales</taxon>
        <taxon>Brassicaceae</taxon>
        <taxon>Brassiceae</taxon>
        <taxon>Brassica</taxon>
    </lineage>
</organism>
<evidence type="ECO:0000313" key="1">
    <source>
        <dbReference type="EMBL" id="KAG2311457.1"/>
    </source>
</evidence>
<dbReference type="OrthoDB" id="1717849at2759"/>
<sequence length="102" mass="11482">MASTYKKYSVHRSASFSGCVDLLAICFAIGRIILGETEVVKNIDFDKVWKCGRCARIYKPVGIPEGFHCSGHGCIILQLVTEPTVYFRPEETYVPSSVPWFF</sequence>
<accession>A0A8X8AV57</accession>
<proteinExistence type="predicted"/>
<dbReference type="EMBL" id="JAAMPC010000005">
    <property type="protein sequence ID" value="KAG2311457.1"/>
    <property type="molecule type" value="Genomic_DNA"/>
</dbReference>
<name>A0A8X8AV57_BRACI</name>
<comment type="caution">
    <text evidence="1">The sequence shown here is derived from an EMBL/GenBank/DDBJ whole genome shotgun (WGS) entry which is preliminary data.</text>
</comment>
<dbReference type="Proteomes" id="UP000886595">
    <property type="component" value="Unassembled WGS sequence"/>
</dbReference>
<reference evidence="1 2" key="1">
    <citation type="submission" date="2020-02" db="EMBL/GenBank/DDBJ databases">
        <authorList>
            <person name="Ma Q."/>
            <person name="Huang Y."/>
            <person name="Song X."/>
            <person name="Pei D."/>
        </authorList>
    </citation>
    <scope>NUCLEOTIDE SEQUENCE [LARGE SCALE GENOMIC DNA]</scope>
    <source>
        <strain evidence="1">Sxm20200214</strain>
        <tissue evidence="1">Leaf</tissue>
    </source>
</reference>
<gene>
    <name evidence="1" type="ORF">Bca52824_023014</name>
</gene>
<evidence type="ECO:0000313" key="2">
    <source>
        <dbReference type="Proteomes" id="UP000886595"/>
    </source>
</evidence>
<dbReference type="AlphaFoldDB" id="A0A8X8AV57"/>
<dbReference type="Pfam" id="PF06101">
    <property type="entry name" value="Vps62"/>
    <property type="match status" value="1"/>
</dbReference>
<dbReference type="PANTHER" id="PTHR48173:SF2">
    <property type="entry name" value="VACUOLAR PROTEIN SORTING-ASSOCIATED PROTEIN 62"/>
    <property type="match status" value="1"/>
</dbReference>
<dbReference type="InterPro" id="IPR009291">
    <property type="entry name" value="Vps62"/>
</dbReference>